<comment type="caution">
    <text evidence="2">The sequence shown here is derived from an EMBL/GenBank/DDBJ whole genome shotgun (WGS) entry which is preliminary data.</text>
</comment>
<reference evidence="2" key="1">
    <citation type="submission" date="2018-11" db="EMBL/GenBank/DDBJ databases">
        <authorList>
            <person name="Alioto T."/>
            <person name="Alioto T."/>
        </authorList>
    </citation>
    <scope>NUCLEOTIDE SEQUENCE</scope>
</reference>
<name>A0A8B6HCK7_MYTGA</name>
<evidence type="ECO:0000256" key="1">
    <source>
        <dbReference type="SAM" id="MobiDB-lite"/>
    </source>
</evidence>
<protein>
    <submittedName>
        <fullName evidence="2">Uncharacterized protein</fullName>
    </submittedName>
</protein>
<evidence type="ECO:0000313" key="3">
    <source>
        <dbReference type="Proteomes" id="UP000596742"/>
    </source>
</evidence>
<sequence length="314" mass="36153">MFLSVNNVLSVYDLRRVSETTSNRQAGQIVDNINMRVTTQQQFAYKQDYFPIQDFSISKQARLLPPRPRTTFSTDLIKNRSVLVSTHLKKDFRSLSVARICGGCGKVAMSSLLMDQRIHQSMCEDKDVVPLFLMKPSSLLQLEKANPNIATDIIRIQAASRVLKLSSKDKVRMYLGIEDLLETIRDENETLDEKWNEISDIYTKCSEENIRRQAKKKVNDTKSPRLKDKYQQEYSDIHRNVKTLVRADKRKFMDNLADQAEEAANKREQGNLYKITKIICGKSKSSPNIPVKDKQGNLLTSEKEQEKKMGRTLQ</sequence>
<dbReference type="OrthoDB" id="6142323at2759"/>
<evidence type="ECO:0000313" key="2">
    <source>
        <dbReference type="EMBL" id="VDI77277.1"/>
    </source>
</evidence>
<organism evidence="2 3">
    <name type="scientific">Mytilus galloprovincialis</name>
    <name type="common">Mediterranean mussel</name>
    <dbReference type="NCBI Taxonomy" id="29158"/>
    <lineage>
        <taxon>Eukaryota</taxon>
        <taxon>Metazoa</taxon>
        <taxon>Spiralia</taxon>
        <taxon>Lophotrochozoa</taxon>
        <taxon>Mollusca</taxon>
        <taxon>Bivalvia</taxon>
        <taxon>Autobranchia</taxon>
        <taxon>Pteriomorphia</taxon>
        <taxon>Mytilida</taxon>
        <taxon>Mytiloidea</taxon>
        <taxon>Mytilidae</taxon>
        <taxon>Mytilinae</taxon>
        <taxon>Mytilus</taxon>
    </lineage>
</organism>
<keyword evidence="3" id="KW-1185">Reference proteome</keyword>
<feature type="region of interest" description="Disordered" evidence="1">
    <location>
        <begin position="284"/>
        <end position="314"/>
    </location>
</feature>
<proteinExistence type="predicted"/>
<feature type="compositionally biased region" description="Basic and acidic residues" evidence="1">
    <location>
        <begin position="291"/>
        <end position="314"/>
    </location>
</feature>
<dbReference type="Proteomes" id="UP000596742">
    <property type="component" value="Unassembled WGS sequence"/>
</dbReference>
<dbReference type="AlphaFoldDB" id="A0A8B6HCK7"/>
<accession>A0A8B6HCK7</accession>
<dbReference type="EMBL" id="UYJE01009829">
    <property type="protein sequence ID" value="VDI77277.1"/>
    <property type="molecule type" value="Genomic_DNA"/>
</dbReference>
<gene>
    <name evidence="2" type="ORF">MGAL_10B084996</name>
</gene>